<dbReference type="Pfam" id="PF05954">
    <property type="entry name" value="Phage_GPD"/>
    <property type="match status" value="1"/>
</dbReference>
<dbReference type="NCBIfam" id="TIGR01646">
    <property type="entry name" value="vgr_GE"/>
    <property type="match status" value="1"/>
</dbReference>
<dbReference type="RefSeq" id="WP_137090116.1">
    <property type="nucleotide sequence ID" value="NZ_CP028923.1"/>
</dbReference>
<evidence type="ECO:0000313" key="2">
    <source>
        <dbReference type="EMBL" id="QCK14529.1"/>
    </source>
</evidence>
<dbReference type="Pfam" id="PF04717">
    <property type="entry name" value="Phage_base_V"/>
    <property type="match status" value="1"/>
</dbReference>
<accession>A0A4D7JE48</accession>
<dbReference type="InterPro" id="IPR037026">
    <property type="entry name" value="Vgr_OB-fold_dom_sf"/>
</dbReference>
<dbReference type="Gene3D" id="2.40.50.230">
    <property type="entry name" value="Gp5 N-terminal domain"/>
    <property type="match status" value="1"/>
</dbReference>
<dbReference type="OrthoDB" id="1907165at2"/>
<protein>
    <submittedName>
        <fullName evidence="2">Rhs element Vgr protein</fullName>
    </submittedName>
</protein>
<keyword evidence="3" id="KW-1185">Reference proteome</keyword>
<evidence type="ECO:0000313" key="3">
    <source>
        <dbReference type="Proteomes" id="UP000298616"/>
    </source>
</evidence>
<proteinExistence type="predicted"/>
<dbReference type="Proteomes" id="UP000298616">
    <property type="component" value="Chromosome"/>
</dbReference>
<dbReference type="Gene3D" id="2.30.110.50">
    <property type="match status" value="1"/>
</dbReference>
<dbReference type="EMBL" id="CP028923">
    <property type="protein sequence ID" value="QCK14529.1"/>
    <property type="molecule type" value="Genomic_DNA"/>
</dbReference>
<sequence length="595" mass="65222">MNNLIEKSGLVTYTVMVNGDELPGQYGVIFIRVDKEINKVSSATVELTDGGVGESQGFDLSNDDLFSAGNEIEIKAGYQNEEETIFKGVIVRQNLRIMRSGSSRFVIDCKHKAVKLTLARKNRIFFESTDSDVINKIFGDYEMEFEVEDSETEHPELVQHHSTDWDFVLMRSDINGLLVNTGDDKLTIKKIDLAEEAVLEVGHGSGLLAFNGDVDARNQFNAVNAYAWDSSNLELIDASGEAPGEVEVGEKKSEELASVFGIEDVPLQSPAFMQQSMLKAWADAKITRSRMAKVRGNMTVLGNYYVNPGNFIELKGLSKQFNGKNYISGVTHIIEGGDWTTDFRLGLSYDWYTEERPYINSQPASGLAPAIQGLHAGLVKQIHEDPDGNYRVQVTIPTLQQDNMPLWARLSNTYATADAGMFFYPEIGDEVLIGFLNDDPQHPVILGTLYGKQKKPKYTPEEENPTKSIFTKGELEIKFNDADKILTISTPGGNTFTLDDDQKKIILVNEENGNTVEMSDAGISLLSDADIVLNAKGNITMESGQDTVVKATGDFNGEGINVNMAGSAKFAAEGAQAELSASATAVIKGSLVQIN</sequence>
<reference evidence="2 3" key="1">
    <citation type="submission" date="2018-04" db="EMBL/GenBank/DDBJ databases">
        <title>Complete genome uncultured novel isolate.</title>
        <authorList>
            <person name="Merlino G."/>
        </authorList>
    </citation>
    <scope>NUCLEOTIDE SEQUENCE [LARGE SCALE GENOMIC DNA]</scope>
    <source>
        <strain evidence="3">R1DC9</strain>
    </source>
</reference>
<dbReference type="SUPFAM" id="SSF69279">
    <property type="entry name" value="Phage tail proteins"/>
    <property type="match status" value="1"/>
</dbReference>
<feature type="domain" description="Gp5/Type VI secretion system Vgr protein OB-fold" evidence="1">
    <location>
        <begin position="376"/>
        <end position="450"/>
    </location>
</feature>
<evidence type="ECO:0000259" key="1">
    <source>
        <dbReference type="Pfam" id="PF04717"/>
    </source>
</evidence>
<dbReference type="InterPro" id="IPR006533">
    <property type="entry name" value="T6SS_Vgr_RhsGE"/>
</dbReference>
<gene>
    <name evidence="2" type="ORF">DCC35_07125</name>
</gene>
<dbReference type="Gene3D" id="3.55.50.10">
    <property type="entry name" value="Baseplate protein-like domains"/>
    <property type="match status" value="1"/>
</dbReference>
<dbReference type="SUPFAM" id="SSF69349">
    <property type="entry name" value="Phage fibre proteins"/>
    <property type="match status" value="1"/>
</dbReference>
<organism evidence="2 3">
    <name type="scientific">Mangrovivirga cuniculi</name>
    <dbReference type="NCBI Taxonomy" id="2715131"/>
    <lineage>
        <taxon>Bacteria</taxon>
        <taxon>Pseudomonadati</taxon>
        <taxon>Bacteroidota</taxon>
        <taxon>Cytophagia</taxon>
        <taxon>Cytophagales</taxon>
        <taxon>Mangrovivirgaceae</taxon>
        <taxon>Mangrovivirga</taxon>
    </lineage>
</organism>
<dbReference type="InterPro" id="IPR006531">
    <property type="entry name" value="Gp5/Vgr_OB"/>
</dbReference>
<dbReference type="KEGG" id="fpf:DCC35_07125"/>
<dbReference type="SUPFAM" id="SSF69255">
    <property type="entry name" value="gp5 N-terminal domain-like"/>
    <property type="match status" value="1"/>
</dbReference>
<name>A0A4D7JE48_9BACT</name>
<dbReference type="AlphaFoldDB" id="A0A4D7JE48"/>